<keyword evidence="7" id="KW-1185">Reference proteome</keyword>
<organism evidence="6 7">
    <name type="scientific">Cyprinus carpio carpio</name>
    <dbReference type="NCBI Taxonomy" id="630221"/>
    <lineage>
        <taxon>Eukaryota</taxon>
        <taxon>Metazoa</taxon>
        <taxon>Chordata</taxon>
        <taxon>Craniata</taxon>
        <taxon>Vertebrata</taxon>
        <taxon>Euteleostomi</taxon>
        <taxon>Actinopterygii</taxon>
        <taxon>Neopterygii</taxon>
        <taxon>Teleostei</taxon>
        <taxon>Ostariophysi</taxon>
        <taxon>Cypriniformes</taxon>
        <taxon>Cyprinidae</taxon>
        <taxon>Cyprininae</taxon>
        <taxon>Cyprinus</taxon>
    </lineage>
</organism>
<evidence type="ECO:0000256" key="1">
    <source>
        <dbReference type="ARBA" id="ARBA00004123"/>
    </source>
</evidence>
<feature type="compositionally biased region" description="Acidic residues" evidence="5">
    <location>
        <begin position="90"/>
        <end position="102"/>
    </location>
</feature>
<dbReference type="GO" id="GO:0005634">
    <property type="term" value="C:nucleus"/>
    <property type="evidence" value="ECO:0007669"/>
    <property type="project" value="UniProtKB-SubCell"/>
</dbReference>
<reference evidence="6" key="2">
    <citation type="submission" date="2025-09" db="UniProtKB">
        <authorList>
            <consortium name="Ensembl"/>
        </authorList>
    </citation>
    <scope>IDENTIFICATION</scope>
</reference>
<name>A0A9J8C9V9_CYPCA</name>
<dbReference type="Pfam" id="PF14998">
    <property type="entry name" value="Ripply"/>
    <property type="match status" value="1"/>
</dbReference>
<dbReference type="InterPro" id="IPR028127">
    <property type="entry name" value="Ripply_fam"/>
</dbReference>
<reference evidence="6" key="1">
    <citation type="submission" date="2025-08" db="UniProtKB">
        <authorList>
            <consortium name="Ensembl"/>
        </authorList>
    </citation>
    <scope>IDENTIFICATION</scope>
</reference>
<keyword evidence="4" id="KW-0539">Nucleus</keyword>
<comment type="similarity">
    <text evidence="2">Belongs to the ripply family.</text>
</comment>
<evidence type="ECO:0000313" key="7">
    <source>
        <dbReference type="Proteomes" id="UP001108240"/>
    </source>
</evidence>
<dbReference type="AlphaFoldDB" id="A0A9J8C9V9"/>
<dbReference type="Proteomes" id="UP001108240">
    <property type="component" value="Unplaced"/>
</dbReference>
<dbReference type="GeneTree" id="ENSGT00940000161952"/>
<evidence type="ECO:0000256" key="2">
    <source>
        <dbReference type="ARBA" id="ARBA00006944"/>
    </source>
</evidence>
<sequence length="114" mass="13334">MENITFTHGLNAETNATRLWRPWINKSRHGRKTNAYTPYERASADPKAPVISHPVKLFWPKSRCFDYLYLDAEILLRSYPVQATICLCEDSESDDEDDEEEHEKEHSCRPSSLY</sequence>
<proteinExistence type="inferred from homology"/>
<dbReference type="PANTHER" id="PTHR16770:SF3">
    <property type="entry name" value="PROTEIN RIPPLY2"/>
    <property type="match status" value="1"/>
</dbReference>
<dbReference type="Ensembl" id="ENSCCRT00000174623.1">
    <property type="protein sequence ID" value="ENSCCRP00000166662.1"/>
    <property type="gene ID" value="ENSCCRG00000073081.1"/>
</dbReference>
<dbReference type="GO" id="GO:0000122">
    <property type="term" value="P:negative regulation of transcription by RNA polymerase II"/>
    <property type="evidence" value="ECO:0007669"/>
    <property type="project" value="TreeGrafter"/>
</dbReference>
<evidence type="ECO:0000313" key="6">
    <source>
        <dbReference type="Ensembl" id="ENSCCRP00000166662.1"/>
    </source>
</evidence>
<dbReference type="PANTHER" id="PTHR16770">
    <property type="entry name" value="PROTEIN RIPPLY-LIKE"/>
    <property type="match status" value="1"/>
</dbReference>
<dbReference type="OMA" id="AELTCEN"/>
<dbReference type="GO" id="GO:0009880">
    <property type="term" value="P:embryonic pattern specification"/>
    <property type="evidence" value="ECO:0007669"/>
    <property type="project" value="TreeGrafter"/>
</dbReference>
<evidence type="ECO:0000256" key="3">
    <source>
        <dbReference type="ARBA" id="ARBA00022473"/>
    </source>
</evidence>
<evidence type="ECO:0000256" key="4">
    <source>
        <dbReference type="ARBA" id="ARBA00023242"/>
    </source>
</evidence>
<accession>A0A9J8C9V9</accession>
<keyword evidence="3" id="KW-0217">Developmental protein</keyword>
<comment type="subcellular location">
    <subcellularLocation>
        <location evidence="1">Nucleus</location>
    </subcellularLocation>
</comment>
<protein>
    <submittedName>
        <fullName evidence="6">Ripply transcriptional repressor 2</fullName>
    </submittedName>
</protein>
<feature type="region of interest" description="Disordered" evidence="5">
    <location>
        <begin position="90"/>
        <end position="114"/>
    </location>
</feature>
<evidence type="ECO:0000256" key="5">
    <source>
        <dbReference type="SAM" id="MobiDB-lite"/>
    </source>
</evidence>